<dbReference type="RefSeq" id="WP_178011238.1">
    <property type="nucleotide sequence ID" value="NZ_CP058316.1"/>
</dbReference>
<proteinExistence type="predicted"/>
<dbReference type="EMBL" id="CP058316">
    <property type="protein sequence ID" value="QLD11358.1"/>
    <property type="molecule type" value="Genomic_DNA"/>
</dbReference>
<dbReference type="Pfam" id="PF00583">
    <property type="entry name" value="Acetyltransf_1"/>
    <property type="match status" value="1"/>
</dbReference>
<dbReference type="GO" id="GO:0016747">
    <property type="term" value="F:acyltransferase activity, transferring groups other than amino-acyl groups"/>
    <property type="evidence" value="ECO:0007669"/>
    <property type="project" value="InterPro"/>
</dbReference>
<evidence type="ECO:0000259" key="1">
    <source>
        <dbReference type="PROSITE" id="PS51186"/>
    </source>
</evidence>
<evidence type="ECO:0000313" key="3">
    <source>
        <dbReference type="Proteomes" id="UP000509638"/>
    </source>
</evidence>
<feature type="domain" description="N-acetyltransferase" evidence="1">
    <location>
        <begin position="3"/>
        <end position="164"/>
    </location>
</feature>
<dbReference type="CDD" id="cd04301">
    <property type="entry name" value="NAT_SF"/>
    <property type="match status" value="1"/>
</dbReference>
<name>A0A7D5JEU5_9MICO</name>
<gene>
    <name evidence="2" type="ORF">HW566_05950</name>
</gene>
<keyword evidence="2" id="KW-0808">Transferase</keyword>
<dbReference type="PROSITE" id="PS51186">
    <property type="entry name" value="GNAT"/>
    <property type="match status" value="1"/>
</dbReference>
<evidence type="ECO:0000313" key="2">
    <source>
        <dbReference type="EMBL" id="QLD11358.1"/>
    </source>
</evidence>
<dbReference type="SUPFAM" id="SSF55729">
    <property type="entry name" value="Acyl-CoA N-acyltransferases (Nat)"/>
    <property type="match status" value="1"/>
</dbReference>
<organism evidence="2 3">
    <name type="scientific">Microbacterium oleivorans</name>
    <dbReference type="NCBI Taxonomy" id="273677"/>
    <lineage>
        <taxon>Bacteria</taxon>
        <taxon>Bacillati</taxon>
        <taxon>Actinomycetota</taxon>
        <taxon>Actinomycetes</taxon>
        <taxon>Micrococcales</taxon>
        <taxon>Microbacteriaceae</taxon>
        <taxon>Microbacterium</taxon>
    </lineage>
</organism>
<dbReference type="InterPro" id="IPR016181">
    <property type="entry name" value="Acyl_CoA_acyltransferase"/>
</dbReference>
<protein>
    <submittedName>
        <fullName evidence="2">GNAT family N-acetyltransferase</fullName>
    </submittedName>
</protein>
<sequence>MGITIREPSAADAGGLADLHVQTWREAYGHLLPAGFFTPEFVEGRHRMWTHVLADARTDMTVRVADAEGTLVGFAWAGPTVTSGAAPPRRERQLYAIYVTAAHHGSGAGQSLLDAVLGTGPAELWVARENPRAIAFYRRNGFAFDGIEQIDPTAPLITDARMVR</sequence>
<reference evidence="2 3" key="1">
    <citation type="submission" date="2020-06" db="EMBL/GenBank/DDBJ databases">
        <authorList>
            <person name="Jo H."/>
        </authorList>
    </citation>
    <scope>NUCLEOTIDE SEQUENCE [LARGE SCALE GENOMIC DNA]</scope>
    <source>
        <strain evidence="2 3">I46</strain>
    </source>
</reference>
<dbReference type="AlphaFoldDB" id="A0A7D5JEU5"/>
<accession>A0A7D5JEU5</accession>
<dbReference type="InterPro" id="IPR000182">
    <property type="entry name" value="GNAT_dom"/>
</dbReference>
<dbReference type="Proteomes" id="UP000509638">
    <property type="component" value="Chromosome"/>
</dbReference>
<dbReference type="Gene3D" id="3.40.630.30">
    <property type="match status" value="1"/>
</dbReference>